<dbReference type="Proteomes" id="UP000059680">
    <property type="component" value="Chromosome 10"/>
</dbReference>
<evidence type="ECO:0000313" key="2">
    <source>
        <dbReference type="EMBL" id="BAT10655.1"/>
    </source>
</evidence>
<dbReference type="EMBL" id="AP014966">
    <property type="protein sequence ID" value="BAT10655.1"/>
    <property type="molecule type" value="Genomic_DNA"/>
</dbReference>
<dbReference type="InParanoid" id="A0A0P0XTK7"/>
<accession>A0A0P0XTK7</accession>
<dbReference type="PaxDb" id="39947-A0A0P0XTK7"/>
<feature type="region of interest" description="Disordered" evidence="1">
    <location>
        <begin position="1"/>
        <end position="35"/>
    </location>
</feature>
<feature type="region of interest" description="Disordered" evidence="1">
    <location>
        <begin position="57"/>
        <end position="123"/>
    </location>
</feature>
<name>A0A0P0XTK7_ORYSJ</name>
<gene>
    <name evidence="2" type="ordered locus">Os10g0389402</name>
    <name evidence="2" type="ORF">OSNPB_100389402</name>
</gene>
<feature type="compositionally biased region" description="Basic and acidic residues" evidence="1">
    <location>
        <begin position="8"/>
        <end position="23"/>
    </location>
</feature>
<feature type="compositionally biased region" description="Basic and acidic residues" evidence="1">
    <location>
        <begin position="96"/>
        <end position="106"/>
    </location>
</feature>
<feature type="non-terminal residue" evidence="2">
    <location>
        <position position="1"/>
    </location>
</feature>
<sequence>DDSVGDAGVEHPRQVRRQVDLQLRRRHLPVPRHHPLPLRRLHLPAAAAAGAVLEPDAEHVHGRGGELAADDPVQRRRPSRALAALDVGHDGRRRPQAADEQRRRDVGAGLRHQAGDPAAGAGVEARGGVVPVDVGGVEREVDAREEVEEDDEGGRPALDELHDEVRRVGGAVEVDDEGGDVDGASAAAGELAVEPRLQHEGDLCAKDEINKLLLQIYG</sequence>
<dbReference type="AlphaFoldDB" id="A0A0P0XTK7"/>
<proteinExistence type="predicted"/>
<evidence type="ECO:0000313" key="3">
    <source>
        <dbReference type="Proteomes" id="UP000059680"/>
    </source>
</evidence>
<reference evidence="2 3" key="2">
    <citation type="journal article" date="2013" name="Plant Cell Physiol.">
        <title>Rice Annotation Project Database (RAP-DB): an integrative and interactive database for rice genomics.</title>
        <authorList>
            <person name="Sakai H."/>
            <person name="Lee S.S."/>
            <person name="Tanaka T."/>
            <person name="Numa H."/>
            <person name="Kim J."/>
            <person name="Kawahara Y."/>
            <person name="Wakimoto H."/>
            <person name="Yang C.C."/>
            <person name="Iwamoto M."/>
            <person name="Abe T."/>
            <person name="Yamada Y."/>
            <person name="Muto A."/>
            <person name="Inokuchi H."/>
            <person name="Ikemura T."/>
            <person name="Matsumoto T."/>
            <person name="Sasaki T."/>
            <person name="Itoh T."/>
        </authorList>
    </citation>
    <scope>NUCLEOTIDE SEQUENCE [LARGE SCALE GENOMIC DNA]</scope>
    <source>
        <strain evidence="3">cv. Nipponbare</strain>
    </source>
</reference>
<reference evidence="2 3" key="3">
    <citation type="journal article" date="2013" name="Rice">
        <title>Improvement of the Oryza sativa Nipponbare reference genome using next generation sequence and optical map data.</title>
        <authorList>
            <person name="Kawahara Y."/>
            <person name="de la Bastide M."/>
            <person name="Hamilton J.P."/>
            <person name="Kanamori H."/>
            <person name="McCombie W.R."/>
            <person name="Ouyang S."/>
            <person name="Schwartz D.C."/>
            <person name="Tanaka T."/>
            <person name="Wu J."/>
            <person name="Zhou S."/>
            <person name="Childs K.L."/>
            <person name="Davidson R.M."/>
            <person name="Lin H."/>
            <person name="Quesada-Ocampo L."/>
            <person name="Vaillancourt B."/>
            <person name="Sakai H."/>
            <person name="Lee S.S."/>
            <person name="Kim J."/>
            <person name="Numa H."/>
            <person name="Itoh T."/>
            <person name="Buell C.R."/>
            <person name="Matsumoto T."/>
        </authorList>
    </citation>
    <scope>NUCLEOTIDE SEQUENCE [LARGE SCALE GENOMIC DNA]</scope>
    <source>
        <strain evidence="3">cv. Nipponbare</strain>
    </source>
</reference>
<reference evidence="3" key="1">
    <citation type="journal article" date="2005" name="Nature">
        <title>The map-based sequence of the rice genome.</title>
        <authorList>
            <consortium name="International rice genome sequencing project (IRGSP)"/>
            <person name="Matsumoto T."/>
            <person name="Wu J."/>
            <person name="Kanamori H."/>
            <person name="Katayose Y."/>
            <person name="Fujisawa M."/>
            <person name="Namiki N."/>
            <person name="Mizuno H."/>
            <person name="Yamamoto K."/>
            <person name="Antonio B.A."/>
            <person name="Baba T."/>
            <person name="Sakata K."/>
            <person name="Nagamura Y."/>
            <person name="Aoki H."/>
            <person name="Arikawa K."/>
            <person name="Arita K."/>
            <person name="Bito T."/>
            <person name="Chiden Y."/>
            <person name="Fujitsuka N."/>
            <person name="Fukunaka R."/>
            <person name="Hamada M."/>
            <person name="Harada C."/>
            <person name="Hayashi A."/>
            <person name="Hijishita S."/>
            <person name="Honda M."/>
            <person name="Hosokawa S."/>
            <person name="Ichikawa Y."/>
            <person name="Idonuma A."/>
            <person name="Iijima M."/>
            <person name="Ikeda M."/>
            <person name="Ikeno M."/>
            <person name="Ito K."/>
            <person name="Ito S."/>
            <person name="Ito T."/>
            <person name="Ito Y."/>
            <person name="Ito Y."/>
            <person name="Iwabuchi A."/>
            <person name="Kamiya K."/>
            <person name="Karasawa W."/>
            <person name="Kurita K."/>
            <person name="Katagiri S."/>
            <person name="Kikuta A."/>
            <person name="Kobayashi H."/>
            <person name="Kobayashi N."/>
            <person name="Machita K."/>
            <person name="Maehara T."/>
            <person name="Masukawa M."/>
            <person name="Mizubayashi T."/>
            <person name="Mukai Y."/>
            <person name="Nagasaki H."/>
            <person name="Nagata Y."/>
            <person name="Naito S."/>
            <person name="Nakashima M."/>
            <person name="Nakama Y."/>
            <person name="Nakamichi Y."/>
            <person name="Nakamura M."/>
            <person name="Meguro A."/>
            <person name="Negishi M."/>
            <person name="Ohta I."/>
            <person name="Ohta T."/>
            <person name="Okamoto M."/>
            <person name="Ono N."/>
            <person name="Saji S."/>
            <person name="Sakaguchi M."/>
            <person name="Sakai K."/>
            <person name="Shibata M."/>
            <person name="Shimokawa T."/>
            <person name="Song J."/>
            <person name="Takazaki Y."/>
            <person name="Terasawa K."/>
            <person name="Tsugane M."/>
            <person name="Tsuji K."/>
            <person name="Ueda S."/>
            <person name="Waki K."/>
            <person name="Yamagata H."/>
            <person name="Yamamoto M."/>
            <person name="Yamamoto S."/>
            <person name="Yamane H."/>
            <person name="Yoshiki S."/>
            <person name="Yoshihara R."/>
            <person name="Yukawa K."/>
            <person name="Zhong H."/>
            <person name="Yano M."/>
            <person name="Yuan Q."/>
            <person name="Ouyang S."/>
            <person name="Liu J."/>
            <person name="Jones K.M."/>
            <person name="Gansberger K."/>
            <person name="Moffat K."/>
            <person name="Hill J."/>
            <person name="Bera J."/>
            <person name="Fadrosh D."/>
            <person name="Jin S."/>
            <person name="Johri S."/>
            <person name="Kim M."/>
            <person name="Overton L."/>
            <person name="Reardon M."/>
            <person name="Tsitrin T."/>
            <person name="Vuong H."/>
            <person name="Weaver B."/>
            <person name="Ciecko A."/>
            <person name="Tallon L."/>
            <person name="Jackson J."/>
            <person name="Pai G."/>
            <person name="Aken S.V."/>
            <person name="Utterback T."/>
            <person name="Reidmuller S."/>
            <person name="Feldblyum T."/>
            <person name="Hsiao J."/>
            <person name="Zismann V."/>
            <person name="Iobst S."/>
            <person name="de Vazeille A.R."/>
            <person name="Buell C.R."/>
            <person name="Ying K."/>
            <person name="Li Y."/>
            <person name="Lu T."/>
            <person name="Huang Y."/>
            <person name="Zhao Q."/>
            <person name="Feng Q."/>
            <person name="Zhang L."/>
            <person name="Zhu J."/>
            <person name="Weng Q."/>
            <person name="Mu J."/>
            <person name="Lu Y."/>
            <person name="Fan D."/>
            <person name="Liu Y."/>
            <person name="Guan J."/>
            <person name="Zhang Y."/>
            <person name="Yu S."/>
            <person name="Liu X."/>
            <person name="Zhang Y."/>
            <person name="Hong G."/>
            <person name="Han B."/>
            <person name="Choisne N."/>
            <person name="Demange N."/>
            <person name="Orjeda G."/>
            <person name="Samain S."/>
            <person name="Cattolico L."/>
            <person name="Pelletier E."/>
            <person name="Couloux A."/>
            <person name="Segurens B."/>
            <person name="Wincker P."/>
            <person name="D'Hont A."/>
            <person name="Scarpelli C."/>
            <person name="Weissenbach J."/>
            <person name="Salanoubat M."/>
            <person name="Quetier F."/>
            <person name="Yu Y."/>
            <person name="Kim H.R."/>
            <person name="Rambo T."/>
            <person name="Currie J."/>
            <person name="Collura K."/>
            <person name="Luo M."/>
            <person name="Yang T."/>
            <person name="Ammiraju J.S.S."/>
            <person name="Engler F."/>
            <person name="Soderlund C."/>
            <person name="Wing R.A."/>
            <person name="Palmer L.E."/>
            <person name="de la Bastide M."/>
            <person name="Spiegel L."/>
            <person name="Nascimento L."/>
            <person name="Zutavern T."/>
            <person name="O'Shaughnessy A."/>
            <person name="Dike S."/>
            <person name="Dedhia N."/>
            <person name="Preston R."/>
            <person name="Balija V."/>
            <person name="McCombie W.R."/>
            <person name="Chow T."/>
            <person name="Chen H."/>
            <person name="Chung M."/>
            <person name="Chen C."/>
            <person name="Shaw J."/>
            <person name="Wu H."/>
            <person name="Hsiao K."/>
            <person name="Chao Y."/>
            <person name="Chu M."/>
            <person name="Cheng C."/>
            <person name="Hour A."/>
            <person name="Lee P."/>
            <person name="Lin S."/>
            <person name="Lin Y."/>
            <person name="Liou J."/>
            <person name="Liu S."/>
            <person name="Hsing Y."/>
            <person name="Raghuvanshi S."/>
            <person name="Mohanty A."/>
            <person name="Bharti A.K."/>
            <person name="Gaur A."/>
            <person name="Gupta V."/>
            <person name="Kumar D."/>
            <person name="Ravi V."/>
            <person name="Vij S."/>
            <person name="Kapur A."/>
            <person name="Khurana P."/>
            <person name="Khurana P."/>
            <person name="Khurana J.P."/>
            <person name="Tyagi A.K."/>
            <person name="Gaikwad K."/>
            <person name="Singh A."/>
            <person name="Dalal V."/>
            <person name="Srivastava S."/>
            <person name="Dixit A."/>
            <person name="Pal A.K."/>
            <person name="Ghazi I.A."/>
            <person name="Yadav M."/>
            <person name="Pandit A."/>
            <person name="Bhargava A."/>
            <person name="Sureshbabu K."/>
            <person name="Batra K."/>
            <person name="Sharma T.R."/>
            <person name="Mohapatra T."/>
            <person name="Singh N.K."/>
            <person name="Messing J."/>
            <person name="Nelson A.B."/>
            <person name="Fuks G."/>
            <person name="Kavchok S."/>
            <person name="Keizer G."/>
            <person name="Linton E."/>
            <person name="Llaca V."/>
            <person name="Song R."/>
            <person name="Tanyolac B."/>
            <person name="Young S."/>
            <person name="Ho-Il K."/>
            <person name="Hahn J.H."/>
            <person name="Sangsakoo G."/>
            <person name="Vanavichit A."/>
            <person name="de Mattos Luiz.A.T."/>
            <person name="Zimmer P.D."/>
            <person name="Malone G."/>
            <person name="Dellagostin O."/>
            <person name="de Oliveira A.C."/>
            <person name="Bevan M."/>
            <person name="Bancroft I."/>
            <person name="Minx P."/>
            <person name="Cordum H."/>
            <person name="Wilson R."/>
            <person name="Cheng Z."/>
            <person name="Jin W."/>
            <person name="Jiang J."/>
            <person name="Leong S.A."/>
            <person name="Iwama H."/>
            <person name="Gojobori T."/>
            <person name="Itoh T."/>
            <person name="Niimura Y."/>
            <person name="Fujii Y."/>
            <person name="Habara T."/>
            <person name="Sakai H."/>
            <person name="Sato Y."/>
            <person name="Wilson G."/>
            <person name="Kumar K."/>
            <person name="McCouch S."/>
            <person name="Juretic N."/>
            <person name="Hoen D."/>
            <person name="Wright S."/>
            <person name="Bruskiewich R."/>
            <person name="Bureau T."/>
            <person name="Miyao A."/>
            <person name="Hirochika H."/>
            <person name="Nishikawa T."/>
            <person name="Kadowaki K."/>
            <person name="Sugiura M."/>
            <person name="Burr B."/>
            <person name="Sasaki T."/>
        </authorList>
    </citation>
    <scope>NUCLEOTIDE SEQUENCE [LARGE SCALE GENOMIC DNA]</scope>
    <source>
        <strain evidence="3">cv. Nipponbare</strain>
    </source>
</reference>
<evidence type="ECO:0000256" key="1">
    <source>
        <dbReference type="SAM" id="MobiDB-lite"/>
    </source>
</evidence>
<dbReference type="Gramene" id="Os10t0389402-00">
    <property type="protein sequence ID" value="Os10t0389402-00"/>
    <property type="gene ID" value="Os10g0389402"/>
</dbReference>
<feature type="compositionally biased region" description="Basic residues" evidence="1">
    <location>
        <begin position="24"/>
        <end position="35"/>
    </location>
</feature>
<keyword evidence="3" id="KW-1185">Reference proteome</keyword>
<organism evidence="2 3">
    <name type="scientific">Oryza sativa subsp. japonica</name>
    <name type="common">Rice</name>
    <dbReference type="NCBI Taxonomy" id="39947"/>
    <lineage>
        <taxon>Eukaryota</taxon>
        <taxon>Viridiplantae</taxon>
        <taxon>Streptophyta</taxon>
        <taxon>Embryophyta</taxon>
        <taxon>Tracheophyta</taxon>
        <taxon>Spermatophyta</taxon>
        <taxon>Magnoliopsida</taxon>
        <taxon>Liliopsida</taxon>
        <taxon>Poales</taxon>
        <taxon>Poaceae</taxon>
        <taxon>BOP clade</taxon>
        <taxon>Oryzoideae</taxon>
        <taxon>Oryzeae</taxon>
        <taxon>Oryzinae</taxon>
        <taxon>Oryza</taxon>
        <taxon>Oryza sativa</taxon>
    </lineage>
</organism>
<protein>
    <submittedName>
        <fullName evidence="2">Os10g0389402 protein</fullName>
    </submittedName>
</protein>